<sequence>MEETQEVLNSSGTSNLRELIMQKLSAAREQKLKQNKSTSNISNSSINTPMPIVMNTLTPWEEEKQLLLSMLEKSQNSASQTNLERKQLDVKISQLSEQNRVLTNENKNIKAELERIYSKNPTAKNESYLIEEFKKLESLSDEREKKFKDEINTLREHLSQKYESKESLIKNELVMLEEKYSLLSESAKEKDKELEKLKKIIKSSKTPNNEKTLFSALSEAKSEKEKLERNLDRTIKTSCEKEAQLSDEILKLKTQISQLSEAKDLREKDLSSQITSLNQEIVLLKKRLHENGKKSNEERCGFEKEKADMKIVLENLQKEVKLSEAFSTFATMKSDLLRAQETILQHEATIERLQHEAIHNLDMIPTKEKTSKDLKACILSLQKDFSDFASKIKSAEDLHISELVQKNAEISVLQGEIAELRHKIVIFESKKYENELMLIRSDLHKAVAERVHAKRLIISYIRSVKQLEKIINDRIDNDSLPEMFRLEIGRLNDENQSIVEEKNKMEDFYDNEIKGLQSVIDDQNQRIQELEGKIDGVNKIKNKENTDEIKSWIVKNKQLQEFNKRLVESLTNFEGKGGQNGGTNGKKNFQRMEGVKGLNKVV</sequence>
<proteinExistence type="predicted"/>
<evidence type="ECO:0000256" key="1">
    <source>
        <dbReference type="SAM" id="Coils"/>
    </source>
</evidence>
<dbReference type="AlphaFoldDB" id="A0A1R2CNW7"/>
<organism evidence="2 3">
    <name type="scientific">Stentor coeruleus</name>
    <dbReference type="NCBI Taxonomy" id="5963"/>
    <lineage>
        <taxon>Eukaryota</taxon>
        <taxon>Sar</taxon>
        <taxon>Alveolata</taxon>
        <taxon>Ciliophora</taxon>
        <taxon>Postciliodesmatophora</taxon>
        <taxon>Heterotrichea</taxon>
        <taxon>Heterotrichida</taxon>
        <taxon>Stentoridae</taxon>
        <taxon>Stentor</taxon>
    </lineage>
</organism>
<evidence type="ECO:0000313" key="3">
    <source>
        <dbReference type="Proteomes" id="UP000187209"/>
    </source>
</evidence>
<feature type="coiled-coil region" evidence="1">
    <location>
        <begin position="210"/>
        <end position="287"/>
    </location>
</feature>
<feature type="coiled-coil region" evidence="1">
    <location>
        <begin position="78"/>
        <end position="119"/>
    </location>
</feature>
<accession>A0A1R2CNW7</accession>
<keyword evidence="3" id="KW-1185">Reference proteome</keyword>
<dbReference type="OrthoDB" id="323201at2759"/>
<evidence type="ECO:0000313" key="2">
    <source>
        <dbReference type="EMBL" id="OMJ90691.1"/>
    </source>
</evidence>
<feature type="coiled-coil region" evidence="1">
    <location>
        <begin position="513"/>
        <end position="540"/>
    </location>
</feature>
<protein>
    <submittedName>
        <fullName evidence="2">Uncharacterized protein</fullName>
    </submittedName>
</protein>
<dbReference type="EMBL" id="MPUH01000097">
    <property type="protein sequence ID" value="OMJ90691.1"/>
    <property type="molecule type" value="Genomic_DNA"/>
</dbReference>
<keyword evidence="1" id="KW-0175">Coiled coil</keyword>
<dbReference type="Proteomes" id="UP000187209">
    <property type="component" value="Unassembled WGS sequence"/>
</dbReference>
<reference evidence="2 3" key="1">
    <citation type="submission" date="2016-11" db="EMBL/GenBank/DDBJ databases">
        <title>The macronuclear genome of Stentor coeruleus: a giant cell with tiny introns.</title>
        <authorList>
            <person name="Slabodnick M."/>
            <person name="Ruby J.G."/>
            <person name="Reiff S.B."/>
            <person name="Swart E.C."/>
            <person name="Gosai S."/>
            <person name="Prabakaran S."/>
            <person name="Witkowska E."/>
            <person name="Larue G.E."/>
            <person name="Fisher S."/>
            <person name="Freeman R.M."/>
            <person name="Gunawardena J."/>
            <person name="Chu W."/>
            <person name="Stover N.A."/>
            <person name="Gregory B.D."/>
            <person name="Nowacki M."/>
            <person name="Derisi J."/>
            <person name="Roy S.W."/>
            <person name="Marshall W.F."/>
            <person name="Sood P."/>
        </authorList>
    </citation>
    <scope>NUCLEOTIDE SEQUENCE [LARGE SCALE GENOMIC DNA]</scope>
    <source>
        <strain evidence="2">WM001</strain>
    </source>
</reference>
<gene>
    <name evidence="2" type="ORF">SteCoe_6863</name>
</gene>
<name>A0A1R2CNW7_9CILI</name>
<comment type="caution">
    <text evidence="2">The sequence shown here is derived from an EMBL/GenBank/DDBJ whole genome shotgun (WGS) entry which is preliminary data.</text>
</comment>